<dbReference type="InterPro" id="IPR013686">
    <property type="entry name" value="Polypept-transport_assoc_ShlB"/>
</dbReference>
<protein>
    <submittedName>
        <fullName evidence="7">ShlB/FhaC/HecB family hemolysin secretion/activation protein</fullName>
    </submittedName>
</protein>
<dbReference type="GO" id="GO:0046819">
    <property type="term" value="P:protein secretion by the type V secretion system"/>
    <property type="evidence" value="ECO:0007669"/>
    <property type="project" value="TreeGrafter"/>
</dbReference>
<evidence type="ECO:0000259" key="5">
    <source>
        <dbReference type="Pfam" id="PF03865"/>
    </source>
</evidence>
<gene>
    <name evidence="7" type="ORF">PJV92_01665</name>
</gene>
<evidence type="ECO:0000256" key="2">
    <source>
        <dbReference type="ARBA" id="ARBA00022692"/>
    </source>
</evidence>
<dbReference type="EMBL" id="JAQJJM010000003">
    <property type="protein sequence ID" value="MDN5131422.1"/>
    <property type="molecule type" value="Genomic_DNA"/>
</dbReference>
<dbReference type="Pfam" id="PF03865">
    <property type="entry name" value="ShlB"/>
    <property type="match status" value="1"/>
</dbReference>
<sequence length="553" mass="62112">MRNINKIIVLSMVSSSVVLGASLPNINSSTIEKQLVAPNVPMEKKQNVQIEGIGENEIKKDSNSQTIFIKDFSFSGNSNINSHELKNSINSYVNKNLSYNQIQEVLALVTKVYRDKGYFVARAYLEKQDLLKNDSVLNITIVEGKFEQIKLNNNSLVNTDSLESVLDDVKLNETINVDEIQRAILLINDKAGVKVSNASIEAGNKIGTSNLLIETSPTKRVDGYIVVDNYGSRYTGYNRLQALANINSPLNIGDKLTISGLVSNGVDLKNGKLAYEIPILSNGLKANFAYSRTNYNLVKEYKALDAKGNSNIYEVGLSYPMLLKNDESLYVKLKYYYKDFDDYMDNVKYEDKTVNSIVASLDYTKNYFLGEFPSRLFSNINLTSGHLSNSSNVDDGRYNKIDAYVSNEIVFSEIFSFNQTLTAQKVLGHKNLDGSEDISLGGTYGVRLYPDSEQSGENGYILNLELLSKLPNISSYYHKVGLFYDIGDVYQEKNQDATFERKRLKDIGLGYYANYEDFFARAQIAWNVNSDEIQSEDSSHKNSKLLLQAGWVF</sequence>
<organism evidence="7 8">
    <name type="scientific">Aliarcobacter butzleri</name>
    <dbReference type="NCBI Taxonomy" id="28197"/>
    <lineage>
        <taxon>Bacteria</taxon>
        <taxon>Pseudomonadati</taxon>
        <taxon>Campylobacterota</taxon>
        <taxon>Epsilonproteobacteria</taxon>
        <taxon>Campylobacterales</taxon>
        <taxon>Arcobacteraceae</taxon>
        <taxon>Aliarcobacter</taxon>
    </lineage>
</organism>
<feature type="domain" description="Haemolysin activator HlyB C-terminal" evidence="5">
    <location>
        <begin position="207"/>
        <end position="497"/>
    </location>
</feature>
<accession>A0AAP4UY47</accession>
<dbReference type="AlphaFoldDB" id="A0AAP4UY47"/>
<evidence type="ECO:0000256" key="4">
    <source>
        <dbReference type="SAM" id="SignalP"/>
    </source>
</evidence>
<dbReference type="GO" id="GO:0098046">
    <property type="term" value="C:type V protein secretion system complex"/>
    <property type="evidence" value="ECO:0007669"/>
    <property type="project" value="TreeGrafter"/>
</dbReference>
<evidence type="ECO:0000256" key="1">
    <source>
        <dbReference type="ARBA" id="ARBA00022452"/>
    </source>
</evidence>
<keyword evidence="2" id="KW-0812">Transmembrane</keyword>
<keyword evidence="4" id="KW-0732">Signal</keyword>
<dbReference type="Proteomes" id="UP001171508">
    <property type="component" value="Unassembled WGS sequence"/>
</dbReference>
<evidence type="ECO:0000313" key="8">
    <source>
        <dbReference type="Proteomes" id="UP001171508"/>
    </source>
</evidence>
<reference evidence="7" key="2">
    <citation type="submission" date="2023-01" db="EMBL/GenBank/DDBJ databases">
        <authorList>
            <person name="Uljanovas D."/>
        </authorList>
    </citation>
    <scope>NUCLEOTIDE SEQUENCE</scope>
    <source>
        <strain evidence="7">H19</strain>
    </source>
</reference>
<reference evidence="7" key="1">
    <citation type="journal article" date="2023" name="Microorganisms">
        <title>Genomic Characterization of Arcobacter butzleri Strains Isolated from Various Sources in Lithuania.</title>
        <authorList>
            <person name="Uljanovas D."/>
            <person name="Golz G."/>
            <person name="Fleischmann S."/>
            <person name="Kudirkiene E."/>
            <person name="Kasetiene N."/>
            <person name="Grineviciene A."/>
            <person name="Tamuleviciene E."/>
            <person name="Aksomaitiene J."/>
            <person name="Alter T."/>
            <person name="Malakauskas M."/>
        </authorList>
    </citation>
    <scope>NUCLEOTIDE SEQUENCE</scope>
    <source>
        <strain evidence="7">H19</strain>
    </source>
</reference>
<keyword evidence="1" id="KW-1134">Transmembrane beta strand</keyword>
<feature type="domain" description="Polypeptide-transport-associated ShlB-type" evidence="6">
    <location>
        <begin position="69"/>
        <end position="144"/>
    </location>
</feature>
<dbReference type="GO" id="GO:0008320">
    <property type="term" value="F:protein transmembrane transporter activity"/>
    <property type="evidence" value="ECO:0007669"/>
    <property type="project" value="TreeGrafter"/>
</dbReference>
<feature type="chain" id="PRO_5042839779" evidence="4">
    <location>
        <begin position="21"/>
        <end position="553"/>
    </location>
</feature>
<dbReference type="InterPro" id="IPR051544">
    <property type="entry name" value="TPS_OM_transporter"/>
</dbReference>
<keyword evidence="3" id="KW-0998">Cell outer membrane</keyword>
<keyword evidence="1" id="KW-0472">Membrane</keyword>
<evidence type="ECO:0000259" key="6">
    <source>
        <dbReference type="Pfam" id="PF08479"/>
    </source>
</evidence>
<dbReference type="PANTHER" id="PTHR34597:SF1">
    <property type="entry name" value="HEME_HEMOPEXIN TRANSPORTER PROTEIN HUXB"/>
    <property type="match status" value="1"/>
</dbReference>
<feature type="signal peptide" evidence="4">
    <location>
        <begin position="1"/>
        <end position="20"/>
    </location>
</feature>
<dbReference type="Pfam" id="PF08479">
    <property type="entry name" value="POTRA_2"/>
    <property type="match status" value="1"/>
</dbReference>
<proteinExistence type="predicted"/>
<dbReference type="InterPro" id="IPR005565">
    <property type="entry name" value="Hemolysn_activator_HlyB_C"/>
</dbReference>
<dbReference type="Gene3D" id="2.40.160.50">
    <property type="entry name" value="membrane protein fhac: a member of the omp85/tpsb transporter family"/>
    <property type="match status" value="1"/>
</dbReference>
<evidence type="ECO:0000313" key="7">
    <source>
        <dbReference type="EMBL" id="MDN5131422.1"/>
    </source>
</evidence>
<evidence type="ECO:0000256" key="3">
    <source>
        <dbReference type="ARBA" id="ARBA00023237"/>
    </source>
</evidence>
<dbReference type="Gene3D" id="3.10.20.310">
    <property type="entry name" value="membrane protein fhac"/>
    <property type="match status" value="1"/>
</dbReference>
<name>A0AAP4UY47_9BACT</name>
<comment type="caution">
    <text evidence="7">The sequence shown here is derived from an EMBL/GenBank/DDBJ whole genome shotgun (WGS) entry which is preliminary data.</text>
</comment>
<dbReference type="RefSeq" id="WP_050071301.1">
    <property type="nucleotide sequence ID" value="NZ_CABVQZ010000015.1"/>
</dbReference>
<dbReference type="PANTHER" id="PTHR34597">
    <property type="entry name" value="SLR1661 PROTEIN"/>
    <property type="match status" value="1"/>
</dbReference>